<accession>A0A9D5HN36</accession>
<feature type="signal peptide" evidence="1">
    <location>
        <begin position="1"/>
        <end position="19"/>
    </location>
</feature>
<comment type="caution">
    <text evidence="2">The sequence shown here is derived from an EMBL/GenBank/DDBJ whole genome shotgun (WGS) entry which is preliminary data.</text>
</comment>
<organism evidence="2 3">
    <name type="scientific">Dioscorea zingiberensis</name>
    <dbReference type="NCBI Taxonomy" id="325984"/>
    <lineage>
        <taxon>Eukaryota</taxon>
        <taxon>Viridiplantae</taxon>
        <taxon>Streptophyta</taxon>
        <taxon>Embryophyta</taxon>
        <taxon>Tracheophyta</taxon>
        <taxon>Spermatophyta</taxon>
        <taxon>Magnoliopsida</taxon>
        <taxon>Liliopsida</taxon>
        <taxon>Dioscoreales</taxon>
        <taxon>Dioscoreaceae</taxon>
        <taxon>Dioscorea</taxon>
    </lineage>
</organism>
<name>A0A9D5HN36_9LILI</name>
<evidence type="ECO:0000256" key="1">
    <source>
        <dbReference type="SAM" id="SignalP"/>
    </source>
</evidence>
<reference evidence="2" key="1">
    <citation type="submission" date="2021-03" db="EMBL/GenBank/DDBJ databases">
        <authorList>
            <person name="Li Z."/>
            <person name="Yang C."/>
        </authorList>
    </citation>
    <scope>NUCLEOTIDE SEQUENCE</scope>
    <source>
        <strain evidence="2">Dzin_1.0</strain>
        <tissue evidence="2">Leaf</tissue>
    </source>
</reference>
<dbReference type="AlphaFoldDB" id="A0A9D5HN36"/>
<feature type="chain" id="PRO_5038452878" description="Secreted protein" evidence="1">
    <location>
        <begin position="20"/>
        <end position="89"/>
    </location>
</feature>
<dbReference type="EMBL" id="JAGGNH010000002">
    <property type="protein sequence ID" value="KAJ0982920.1"/>
    <property type="molecule type" value="Genomic_DNA"/>
</dbReference>
<sequence length="89" mass="9600">MRLFPPLLLAFPGVSPASAAPMPHRRPKAAAEMAVSDSDSDLTTDLADAPSLSSLLNLTRIAGVSLSVIKDEPWFVLPSMLNDWFPGYF</sequence>
<evidence type="ECO:0000313" key="3">
    <source>
        <dbReference type="Proteomes" id="UP001085076"/>
    </source>
</evidence>
<evidence type="ECO:0000313" key="2">
    <source>
        <dbReference type="EMBL" id="KAJ0982920.1"/>
    </source>
</evidence>
<keyword evidence="3" id="KW-1185">Reference proteome</keyword>
<proteinExistence type="predicted"/>
<protein>
    <recommendedName>
        <fullName evidence="4">Secreted protein</fullName>
    </recommendedName>
</protein>
<evidence type="ECO:0008006" key="4">
    <source>
        <dbReference type="Google" id="ProtNLM"/>
    </source>
</evidence>
<gene>
    <name evidence="2" type="ORF">J5N97_011175</name>
</gene>
<reference evidence="2" key="2">
    <citation type="journal article" date="2022" name="Hortic Res">
        <title>The genome of Dioscorea zingiberensis sheds light on the biosynthesis, origin and evolution of the medicinally important diosgenin saponins.</title>
        <authorList>
            <person name="Li Y."/>
            <person name="Tan C."/>
            <person name="Li Z."/>
            <person name="Guo J."/>
            <person name="Li S."/>
            <person name="Chen X."/>
            <person name="Wang C."/>
            <person name="Dai X."/>
            <person name="Yang H."/>
            <person name="Song W."/>
            <person name="Hou L."/>
            <person name="Xu J."/>
            <person name="Tong Z."/>
            <person name="Xu A."/>
            <person name="Yuan X."/>
            <person name="Wang W."/>
            <person name="Yang Q."/>
            <person name="Chen L."/>
            <person name="Sun Z."/>
            <person name="Wang K."/>
            <person name="Pan B."/>
            <person name="Chen J."/>
            <person name="Bao Y."/>
            <person name="Liu F."/>
            <person name="Qi X."/>
            <person name="Gang D.R."/>
            <person name="Wen J."/>
            <person name="Li J."/>
        </authorList>
    </citation>
    <scope>NUCLEOTIDE SEQUENCE</scope>
    <source>
        <strain evidence="2">Dzin_1.0</strain>
    </source>
</reference>
<keyword evidence="1" id="KW-0732">Signal</keyword>
<dbReference type="Proteomes" id="UP001085076">
    <property type="component" value="Miscellaneous, Linkage group lg02"/>
</dbReference>